<reference evidence="1 2" key="1">
    <citation type="submission" date="2019-02" db="EMBL/GenBank/DDBJ databases">
        <title>Deep-cultivation of Planctomycetes and their phenomic and genomic characterization uncovers novel biology.</title>
        <authorList>
            <person name="Wiegand S."/>
            <person name="Jogler M."/>
            <person name="Boedeker C."/>
            <person name="Pinto D."/>
            <person name="Vollmers J."/>
            <person name="Rivas-Marin E."/>
            <person name="Kohn T."/>
            <person name="Peeters S.H."/>
            <person name="Heuer A."/>
            <person name="Rast P."/>
            <person name="Oberbeckmann S."/>
            <person name="Bunk B."/>
            <person name="Jeske O."/>
            <person name="Meyerdierks A."/>
            <person name="Storesund J.E."/>
            <person name="Kallscheuer N."/>
            <person name="Luecker S."/>
            <person name="Lage O.M."/>
            <person name="Pohl T."/>
            <person name="Merkel B.J."/>
            <person name="Hornburger P."/>
            <person name="Mueller R.-W."/>
            <person name="Bruemmer F."/>
            <person name="Labrenz M."/>
            <person name="Spormann A.M."/>
            <person name="Op Den Camp H."/>
            <person name="Overmann J."/>
            <person name="Amann R."/>
            <person name="Jetten M.S.M."/>
            <person name="Mascher T."/>
            <person name="Medema M.H."/>
            <person name="Devos D.P."/>
            <person name="Kaster A.-K."/>
            <person name="Ovreas L."/>
            <person name="Rohde M."/>
            <person name="Galperin M.Y."/>
            <person name="Jogler C."/>
        </authorList>
    </citation>
    <scope>NUCLEOTIDE SEQUENCE [LARGE SCALE GENOMIC DNA]</scope>
    <source>
        <strain evidence="1 2">Q31b</strain>
    </source>
</reference>
<evidence type="ECO:0000313" key="2">
    <source>
        <dbReference type="Proteomes" id="UP000315471"/>
    </source>
</evidence>
<name>A0A5C6ECT0_9BACT</name>
<dbReference type="RefSeq" id="WP_146598074.1">
    <property type="nucleotide sequence ID" value="NZ_SJPY01000001.1"/>
</dbReference>
<accession>A0A5C6ECT0</accession>
<evidence type="ECO:0000313" key="1">
    <source>
        <dbReference type="EMBL" id="TWU45356.1"/>
    </source>
</evidence>
<dbReference type="Proteomes" id="UP000315471">
    <property type="component" value="Unassembled WGS sequence"/>
</dbReference>
<gene>
    <name evidence="1" type="ORF">Q31b_05280</name>
</gene>
<dbReference type="AlphaFoldDB" id="A0A5C6ECT0"/>
<comment type="caution">
    <text evidence="1">The sequence shown here is derived from an EMBL/GenBank/DDBJ whole genome shotgun (WGS) entry which is preliminary data.</text>
</comment>
<sequence>MSTFHASDATVLTLIQSEPDIDTFVNDRSATTADIPFNVRRKIVHCIADLLDTRISRSAEKYEGFDLMVDSISKWLVVGTALWHPMFLCREYILAVTQAIAGANAENSFIRGTKLN</sequence>
<dbReference type="EMBL" id="SJPY01000001">
    <property type="protein sequence ID" value="TWU45356.1"/>
    <property type="molecule type" value="Genomic_DNA"/>
</dbReference>
<organism evidence="1 2">
    <name type="scientific">Novipirellula aureliae</name>
    <dbReference type="NCBI Taxonomy" id="2527966"/>
    <lineage>
        <taxon>Bacteria</taxon>
        <taxon>Pseudomonadati</taxon>
        <taxon>Planctomycetota</taxon>
        <taxon>Planctomycetia</taxon>
        <taxon>Pirellulales</taxon>
        <taxon>Pirellulaceae</taxon>
        <taxon>Novipirellula</taxon>
    </lineage>
</organism>
<keyword evidence="2" id="KW-1185">Reference proteome</keyword>
<proteinExistence type="predicted"/>
<protein>
    <submittedName>
        <fullName evidence="1">Uncharacterized protein</fullName>
    </submittedName>
</protein>